<comment type="caution">
    <text evidence="1">The sequence shown here is derived from an EMBL/GenBank/DDBJ whole genome shotgun (WGS) entry which is preliminary data.</text>
</comment>
<proteinExistence type="predicted"/>
<protein>
    <submittedName>
        <fullName evidence="1">Uncharacterized protein</fullName>
    </submittedName>
</protein>
<dbReference type="Proteomes" id="UP001359485">
    <property type="component" value="Unassembled WGS sequence"/>
</dbReference>
<reference evidence="1 2" key="1">
    <citation type="submission" date="2023-09" db="EMBL/GenBank/DDBJ databases">
        <title>Genomes of two closely related lineages of the louse Polyplax serrata with different host specificities.</title>
        <authorList>
            <person name="Martinu J."/>
            <person name="Tarabai H."/>
            <person name="Stefka J."/>
            <person name="Hypsa V."/>
        </authorList>
    </citation>
    <scope>NUCLEOTIDE SEQUENCE [LARGE SCALE GENOMIC DNA]</scope>
    <source>
        <strain evidence="1">98ZLc_SE</strain>
    </source>
</reference>
<dbReference type="EMBL" id="JAWJWF010000047">
    <property type="protein sequence ID" value="KAK6622223.1"/>
    <property type="molecule type" value="Genomic_DNA"/>
</dbReference>
<evidence type="ECO:0000313" key="1">
    <source>
        <dbReference type="EMBL" id="KAK6622223.1"/>
    </source>
</evidence>
<gene>
    <name evidence="1" type="ORF">RUM44_002030</name>
</gene>
<organism evidence="1 2">
    <name type="scientific">Polyplax serrata</name>
    <name type="common">Common mouse louse</name>
    <dbReference type="NCBI Taxonomy" id="468196"/>
    <lineage>
        <taxon>Eukaryota</taxon>
        <taxon>Metazoa</taxon>
        <taxon>Ecdysozoa</taxon>
        <taxon>Arthropoda</taxon>
        <taxon>Hexapoda</taxon>
        <taxon>Insecta</taxon>
        <taxon>Pterygota</taxon>
        <taxon>Neoptera</taxon>
        <taxon>Paraneoptera</taxon>
        <taxon>Psocodea</taxon>
        <taxon>Troctomorpha</taxon>
        <taxon>Phthiraptera</taxon>
        <taxon>Anoplura</taxon>
        <taxon>Polyplacidae</taxon>
        <taxon>Polyplax</taxon>
    </lineage>
</organism>
<name>A0ABR1ALR3_POLSC</name>
<evidence type="ECO:0000313" key="2">
    <source>
        <dbReference type="Proteomes" id="UP001359485"/>
    </source>
</evidence>
<accession>A0ABR1ALR3</accession>
<keyword evidence="2" id="KW-1185">Reference proteome</keyword>
<sequence length="68" mass="7980">MAVPTRFWSYLEPYRHQEEVSNRQDKSDEKLVISAVAQRQTDDELSGGHSEKGIRNVRKRWPGVLQIR</sequence>